<reference evidence="2 3" key="1">
    <citation type="journal article" date="2006" name="Nature">
        <title>Global trends of whole-genome duplications revealed by the ciliate Paramecium tetraurelia.</title>
        <authorList>
            <consortium name="Genoscope"/>
            <person name="Aury J.-M."/>
            <person name="Jaillon O."/>
            <person name="Duret L."/>
            <person name="Noel B."/>
            <person name="Jubin C."/>
            <person name="Porcel B.M."/>
            <person name="Segurens B."/>
            <person name="Daubin V."/>
            <person name="Anthouard V."/>
            <person name="Aiach N."/>
            <person name="Arnaiz O."/>
            <person name="Billaut A."/>
            <person name="Beisson J."/>
            <person name="Blanc I."/>
            <person name="Bouhouche K."/>
            <person name="Camara F."/>
            <person name="Duharcourt S."/>
            <person name="Guigo R."/>
            <person name="Gogendeau D."/>
            <person name="Katinka M."/>
            <person name="Keller A.-M."/>
            <person name="Kissmehl R."/>
            <person name="Klotz C."/>
            <person name="Koll F."/>
            <person name="Le Moue A."/>
            <person name="Lepere C."/>
            <person name="Malinsky S."/>
            <person name="Nowacki M."/>
            <person name="Nowak J.K."/>
            <person name="Plattner H."/>
            <person name="Poulain J."/>
            <person name="Ruiz F."/>
            <person name="Serrano V."/>
            <person name="Zagulski M."/>
            <person name="Dessen P."/>
            <person name="Betermier M."/>
            <person name="Weissenbach J."/>
            <person name="Scarpelli C."/>
            <person name="Schachter V."/>
            <person name="Sperling L."/>
            <person name="Meyer E."/>
            <person name="Cohen J."/>
            <person name="Wincker P."/>
        </authorList>
    </citation>
    <scope>NUCLEOTIDE SEQUENCE [LARGE SCALE GENOMIC DNA]</scope>
    <source>
        <strain evidence="2 3">Stock d4-2</strain>
    </source>
</reference>
<dbReference type="Proteomes" id="UP000000600">
    <property type="component" value="Unassembled WGS sequence"/>
</dbReference>
<evidence type="ECO:0000313" key="2">
    <source>
        <dbReference type="EMBL" id="CAK90655.1"/>
    </source>
</evidence>
<sequence>MNFKELWVIGLIPFTLYQKLYQKFQHQSYYCWIGFSFGLSIKTKSYDDLIALQYSDLRENGIFINIFKSFQFYTLDKKPNNNLLESKFCFCIIYFRIIAQNVKQIAMQQKQHKPKINMKILCQQKSILYQFKILIINGNFQNNELIFMSIAFMCRLVPSLHFQEIVQLNIMELSNTFIQSVLNSKMPFSGQGFQIQRENSRTDEMFLYLIGIHYLISHLPFSKQMLNIYAKFVVILACQFCECKGLAGYNGLNFQVLFFFIFAYYYIDIAFGNIFFCVSNFPKYKRITIKLI</sequence>
<keyword evidence="3" id="KW-1185">Reference proteome</keyword>
<evidence type="ECO:0000313" key="3">
    <source>
        <dbReference type="Proteomes" id="UP000000600"/>
    </source>
</evidence>
<keyword evidence="1" id="KW-0812">Transmembrane</keyword>
<protein>
    <recommendedName>
        <fullName evidence="4">Transmembrane protein</fullName>
    </recommendedName>
</protein>
<evidence type="ECO:0008006" key="4">
    <source>
        <dbReference type="Google" id="ProtNLM"/>
    </source>
</evidence>
<evidence type="ECO:0000256" key="1">
    <source>
        <dbReference type="SAM" id="Phobius"/>
    </source>
</evidence>
<accession>A0E5T8</accession>
<feature type="transmembrane region" description="Helical" evidence="1">
    <location>
        <begin position="255"/>
        <end position="278"/>
    </location>
</feature>
<dbReference type="AlphaFoldDB" id="A0E5T8"/>
<gene>
    <name evidence="2" type="ORF">GSPATT00003517001</name>
</gene>
<organism evidence="2 3">
    <name type="scientific">Paramecium tetraurelia</name>
    <dbReference type="NCBI Taxonomy" id="5888"/>
    <lineage>
        <taxon>Eukaryota</taxon>
        <taxon>Sar</taxon>
        <taxon>Alveolata</taxon>
        <taxon>Ciliophora</taxon>
        <taxon>Intramacronucleata</taxon>
        <taxon>Oligohymenophorea</taxon>
        <taxon>Peniculida</taxon>
        <taxon>Parameciidae</taxon>
        <taxon>Paramecium</taxon>
    </lineage>
</organism>
<dbReference type="EMBL" id="CT868660">
    <property type="protein sequence ID" value="CAK90655.1"/>
    <property type="molecule type" value="Genomic_DNA"/>
</dbReference>
<dbReference type="KEGG" id="ptm:GSPATT00003517001"/>
<keyword evidence="1" id="KW-0472">Membrane</keyword>
<dbReference type="HOGENOM" id="CLU_954606_0_0_1"/>
<dbReference type="RefSeq" id="XP_001458052.1">
    <property type="nucleotide sequence ID" value="XM_001458015.1"/>
</dbReference>
<dbReference type="InParanoid" id="A0E5T8"/>
<keyword evidence="1" id="KW-1133">Transmembrane helix</keyword>
<dbReference type="GeneID" id="5043837"/>
<proteinExistence type="predicted"/>
<name>A0E5T8_PARTE</name>